<keyword evidence="4 10" id="KW-0863">Zinc-finger</keyword>
<dbReference type="Gene3D" id="3.30.40.10">
    <property type="entry name" value="Zinc/RING finger domain, C3HC4 (zinc finger)"/>
    <property type="match status" value="1"/>
</dbReference>
<evidence type="ECO:0000256" key="2">
    <source>
        <dbReference type="ARBA" id="ARBA00006899"/>
    </source>
</evidence>
<keyword evidence="12" id="KW-0472">Membrane</keyword>
<dbReference type="SUPFAM" id="SSF57850">
    <property type="entry name" value="RING/U-box"/>
    <property type="match status" value="1"/>
</dbReference>
<dbReference type="GO" id="GO:0070860">
    <property type="term" value="C:RNA polymerase I core factor complex"/>
    <property type="evidence" value="ECO:0007669"/>
    <property type="project" value="InterPro"/>
</dbReference>
<keyword evidence="6" id="KW-0805">Transcription regulation</keyword>
<dbReference type="GO" id="GO:0008270">
    <property type="term" value="F:zinc ion binding"/>
    <property type="evidence" value="ECO:0007669"/>
    <property type="project" value="UniProtKB-KW"/>
</dbReference>
<keyword evidence="5" id="KW-0862">Zinc</keyword>
<reference evidence="14" key="2">
    <citation type="submission" date="2021-12" db="EMBL/GenBank/DDBJ databases">
        <title>Resequencing data analysis of finger millet.</title>
        <authorList>
            <person name="Hatakeyama M."/>
            <person name="Aluri S."/>
            <person name="Balachadran M.T."/>
            <person name="Sivarajan S.R."/>
            <person name="Poveda L."/>
            <person name="Shimizu-Inatsugi R."/>
            <person name="Schlapbach R."/>
            <person name="Sreeman S.M."/>
            <person name="Shimizu K.K."/>
        </authorList>
    </citation>
    <scope>NUCLEOTIDE SEQUENCE</scope>
</reference>
<dbReference type="InterPro" id="IPR001841">
    <property type="entry name" value="Znf_RING"/>
</dbReference>
<evidence type="ECO:0000256" key="3">
    <source>
        <dbReference type="ARBA" id="ARBA00022723"/>
    </source>
</evidence>
<feature type="domain" description="RING-type" evidence="13">
    <location>
        <begin position="696"/>
        <end position="738"/>
    </location>
</feature>
<evidence type="ECO:0000256" key="5">
    <source>
        <dbReference type="ARBA" id="ARBA00022833"/>
    </source>
</evidence>
<keyword evidence="8" id="KW-0804">Transcription</keyword>
<name>A0AAV5BPQ6_ELECO</name>
<evidence type="ECO:0000256" key="4">
    <source>
        <dbReference type="ARBA" id="ARBA00022771"/>
    </source>
</evidence>
<organism evidence="14 15">
    <name type="scientific">Eleusine coracana subsp. coracana</name>
    <dbReference type="NCBI Taxonomy" id="191504"/>
    <lineage>
        <taxon>Eukaryota</taxon>
        <taxon>Viridiplantae</taxon>
        <taxon>Streptophyta</taxon>
        <taxon>Embryophyta</taxon>
        <taxon>Tracheophyta</taxon>
        <taxon>Spermatophyta</taxon>
        <taxon>Magnoliopsida</taxon>
        <taxon>Liliopsida</taxon>
        <taxon>Poales</taxon>
        <taxon>Poaceae</taxon>
        <taxon>PACMAD clade</taxon>
        <taxon>Chloridoideae</taxon>
        <taxon>Cynodonteae</taxon>
        <taxon>Eleusininae</taxon>
        <taxon>Eleusine</taxon>
    </lineage>
</organism>
<keyword evidence="15" id="KW-1185">Reference proteome</keyword>
<evidence type="ECO:0000259" key="13">
    <source>
        <dbReference type="PROSITE" id="PS50089"/>
    </source>
</evidence>
<evidence type="ECO:0000256" key="12">
    <source>
        <dbReference type="SAM" id="Phobius"/>
    </source>
</evidence>
<evidence type="ECO:0000256" key="8">
    <source>
        <dbReference type="ARBA" id="ARBA00023163"/>
    </source>
</evidence>
<keyword evidence="3" id="KW-0479">Metal-binding</keyword>
<comment type="caution">
    <text evidence="14">The sequence shown here is derived from an EMBL/GenBank/DDBJ whole genome shotgun (WGS) entry which is preliminary data.</text>
</comment>
<dbReference type="Pfam" id="PF20644">
    <property type="entry name" value="Rrn7_cyclin_N"/>
    <property type="match status" value="1"/>
</dbReference>
<evidence type="ECO:0000256" key="9">
    <source>
        <dbReference type="ARBA" id="ARBA00023242"/>
    </source>
</evidence>
<dbReference type="InterPro" id="IPR011016">
    <property type="entry name" value="Znf_RING-CH"/>
</dbReference>
<accession>A0AAV5BPQ6</accession>
<dbReference type="InterPro" id="IPR033599">
    <property type="entry name" value="TAF1B/Rrn7"/>
</dbReference>
<protein>
    <recommendedName>
        <fullName evidence="13">RING-type domain-containing protein</fullName>
    </recommendedName>
</protein>
<evidence type="ECO:0000256" key="7">
    <source>
        <dbReference type="ARBA" id="ARBA00023125"/>
    </source>
</evidence>
<evidence type="ECO:0000256" key="11">
    <source>
        <dbReference type="SAM" id="MobiDB-lite"/>
    </source>
</evidence>
<dbReference type="InterPro" id="IPR048540">
    <property type="entry name" value="Rrn7_cyclin_N"/>
</dbReference>
<dbReference type="PANTHER" id="PTHR31576:SF2">
    <property type="entry name" value="TATA BOX-BINDING PROTEIN-ASSOCIATED FACTOR RNA POLYMERASE I SUBUNIT B"/>
    <property type="match status" value="1"/>
</dbReference>
<dbReference type="GO" id="GO:0042790">
    <property type="term" value="P:nucleolar large rRNA transcription by RNA polymerase I"/>
    <property type="evidence" value="ECO:0007669"/>
    <property type="project" value="TreeGrafter"/>
</dbReference>
<evidence type="ECO:0000256" key="6">
    <source>
        <dbReference type="ARBA" id="ARBA00023015"/>
    </source>
</evidence>
<keyword evidence="12" id="KW-1133">Transmembrane helix</keyword>
<feature type="region of interest" description="Disordered" evidence="11">
    <location>
        <begin position="888"/>
        <end position="916"/>
    </location>
</feature>
<feature type="transmembrane region" description="Helical" evidence="12">
    <location>
        <begin position="536"/>
        <end position="560"/>
    </location>
</feature>
<dbReference type="CDD" id="cd16448">
    <property type="entry name" value="RING-H2"/>
    <property type="match status" value="1"/>
</dbReference>
<gene>
    <name evidence="14" type="primary">ga04370</name>
    <name evidence="14" type="ORF">PR202_ga04370</name>
</gene>
<comment type="similarity">
    <text evidence="2">Belongs to the RRN7/TAF1B family.</text>
</comment>
<sequence length="931" mass="101431">MDYNPGGASPDHIGDGTLHLVCECGYADDYSPDDADSGFFSCRQCSALHPIQATAADPHDFHAMGSISVRRVATQPTMTPKLRTPAPNMTHHTPYLTPHMPYMTPHAAAAAPAFDDFDEPSEPRDFALGAGSCDDPEDLGARIRWRYVRGLQVILQRQLEVLVERFRVGALICGVSGTIWMRWVAASEVFDEMWARQVLADHEAEERRMRSGGGGDKKSDEVKEELEEEILTRRRDRRRVEFSFLRSLRMKLPIYSTLAVSFLSCHVAREAVLPTDIYKWSMEGKIPYMAAFTEVDKLLGRSMQECPLDARQLFRPVRVIGAWQLETAAGSIAARIGLRLPSVNFYAIALRCLKDLSVPSDRIISHACRIYEWAMPSELWLSANPARIPTREICEEERNTGGTDSGANSDPGGSNNEEEFIIRELLCTIAASYDKINVGHAYRIVEKGSADDSYNSDMWIANFHSLLWFSARILRHQSTAAAWRDVSASSSTPFAADVSDMLPGPPLQPPPPPPLVLVGLSSVPSPSPSGPQSLSIGSSLAIVVIVVIATAIVTVCIVLLRRGCRHHRLSCSSLSPRCSFSQMASLSSAESGVQSCASTAVCASPRGRAGMSSLQMVVEPSARKEAGKVLDSASVSRSAEWPVKEGTELAAASSAVSVVGMSGVLVPSTPPLPEVERLILELLVLPAPETGKSRVCLICNSESPDVPLVLPLCSHVFHRSCILTWLRGTAWPCCPFCHASITIPRPGKTNFCSDKHDVESQMLVPATPGEELAGVVGESRGWLRSSLDRLSGSLMGCSSNRATAVVVPVCSRRTTGSWSPCSSSRLGNDSYFVEEQMGPSISPCEVSEAPGGSGRWLRSSLAALSGSWIGFSRDHSDKMVLPVNSKPVTETMASSDHKSMDSRSRRWDVEAATPKPEKPSVYDNIKWFFRT</sequence>
<dbReference type="PROSITE" id="PS50089">
    <property type="entry name" value="ZF_RING_2"/>
    <property type="match status" value="1"/>
</dbReference>
<dbReference type="PANTHER" id="PTHR31576">
    <property type="entry name" value="TATA BOX-BINDING PROTEIN-ASSOCIATED FACTOR RNA POLYMERASE I SUBUNIT B"/>
    <property type="match status" value="1"/>
</dbReference>
<dbReference type="SMART" id="SM00744">
    <property type="entry name" value="RINGv"/>
    <property type="match status" value="1"/>
</dbReference>
<dbReference type="GO" id="GO:0001164">
    <property type="term" value="F:RNA polymerase I core promoter sequence-specific DNA binding"/>
    <property type="evidence" value="ECO:0007669"/>
    <property type="project" value="InterPro"/>
</dbReference>
<keyword evidence="7" id="KW-0238">DNA-binding</keyword>
<feature type="compositionally biased region" description="Basic and acidic residues" evidence="11">
    <location>
        <begin position="895"/>
        <end position="916"/>
    </location>
</feature>
<reference evidence="14" key="1">
    <citation type="journal article" date="2018" name="DNA Res.">
        <title>Multiple hybrid de novo genome assembly of finger millet, an orphan allotetraploid crop.</title>
        <authorList>
            <person name="Hatakeyama M."/>
            <person name="Aluri S."/>
            <person name="Balachadran M.T."/>
            <person name="Sivarajan S.R."/>
            <person name="Patrignani A."/>
            <person name="Gruter S."/>
            <person name="Poveda L."/>
            <person name="Shimizu-Inatsugi R."/>
            <person name="Baeten J."/>
            <person name="Francoijs K.J."/>
            <person name="Nataraja K.N."/>
            <person name="Reddy Y.A.N."/>
            <person name="Phadnis S."/>
            <person name="Ravikumar R.L."/>
            <person name="Schlapbach R."/>
            <person name="Sreeman S.M."/>
            <person name="Shimizu K.K."/>
        </authorList>
    </citation>
    <scope>NUCLEOTIDE SEQUENCE</scope>
</reference>
<dbReference type="EMBL" id="BQKI01000002">
    <property type="protein sequence ID" value="GJM88320.1"/>
    <property type="molecule type" value="Genomic_DNA"/>
</dbReference>
<keyword evidence="9" id="KW-0539">Nucleus</keyword>
<keyword evidence="12" id="KW-0812">Transmembrane</keyword>
<proteinExistence type="inferred from homology"/>
<comment type="subcellular location">
    <subcellularLocation>
        <location evidence="1">Nucleus</location>
        <location evidence="1">Nucleolus</location>
    </subcellularLocation>
</comment>
<evidence type="ECO:0000256" key="1">
    <source>
        <dbReference type="ARBA" id="ARBA00004604"/>
    </source>
</evidence>
<dbReference type="AlphaFoldDB" id="A0AAV5BPQ6"/>
<dbReference type="InterPro" id="IPR013083">
    <property type="entry name" value="Znf_RING/FYVE/PHD"/>
</dbReference>
<evidence type="ECO:0000313" key="14">
    <source>
        <dbReference type="EMBL" id="GJM88320.1"/>
    </source>
</evidence>
<dbReference type="SMART" id="SM00184">
    <property type="entry name" value="RING"/>
    <property type="match status" value="1"/>
</dbReference>
<evidence type="ECO:0000256" key="10">
    <source>
        <dbReference type="PROSITE-ProRule" id="PRU00175"/>
    </source>
</evidence>
<dbReference type="Proteomes" id="UP001054889">
    <property type="component" value="Unassembled WGS sequence"/>
</dbReference>
<evidence type="ECO:0000313" key="15">
    <source>
        <dbReference type="Proteomes" id="UP001054889"/>
    </source>
</evidence>